<accession>A0A8D5A779</accession>
<dbReference type="KEGG" id="dho:Dia5BBH33_21200"/>
<evidence type="ECO:0000313" key="2">
    <source>
        <dbReference type="Proteomes" id="UP000320585"/>
    </source>
</evidence>
<keyword evidence="2" id="KW-1185">Reference proteome</keyword>
<dbReference type="EMBL" id="AP019697">
    <property type="protein sequence ID" value="BBK26185.1"/>
    <property type="molecule type" value="Genomic_DNA"/>
</dbReference>
<organism evidence="1 2">
    <name type="scientific">Dialister hominis</name>
    <dbReference type="NCBI Taxonomy" id="2582419"/>
    <lineage>
        <taxon>Bacteria</taxon>
        <taxon>Bacillati</taxon>
        <taxon>Bacillota</taxon>
        <taxon>Negativicutes</taxon>
        <taxon>Veillonellales</taxon>
        <taxon>Veillonellaceae</taxon>
        <taxon>Dialister</taxon>
    </lineage>
</organism>
<protein>
    <submittedName>
        <fullName evidence="1">Uncharacterized protein</fullName>
    </submittedName>
</protein>
<reference evidence="2" key="1">
    <citation type="submission" date="2019-05" db="EMBL/GenBank/DDBJ databases">
        <title>Complete genome sequencing of Dialister sp. strain 5BBH33.</title>
        <authorList>
            <person name="Sakamoto M."/>
            <person name="Murakami T."/>
            <person name="Mori H."/>
        </authorList>
    </citation>
    <scope>NUCLEOTIDE SEQUENCE [LARGE SCALE GENOMIC DNA]</scope>
    <source>
        <strain evidence="2">5BBH33</strain>
    </source>
</reference>
<sequence>MQHFLGRRPVLTLLRKEKVAAEPTDELHFLKALALVARFLSSNARFKGVNFAPSGEGGAEGVG</sequence>
<gene>
    <name evidence="1" type="ORF">Dia5BBH33_21200</name>
</gene>
<dbReference type="Proteomes" id="UP000320585">
    <property type="component" value="Chromosome"/>
</dbReference>
<dbReference type="AlphaFoldDB" id="A0A8D5A779"/>
<proteinExistence type="predicted"/>
<evidence type="ECO:0000313" key="1">
    <source>
        <dbReference type="EMBL" id="BBK26185.1"/>
    </source>
</evidence>
<name>A0A8D5A779_9FIRM</name>